<comment type="caution">
    <text evidence="2">The sequence shown here is derived from an EMBL/GenBank/DDBJ whole genome shotgun (WGS) entry which is preliminary data.</text>
</comment>
<evidence type="ECO:0000313" key="3">
    <source>
        <dbReference type="Proteomes" id="UP000265520"/>
    </source>
</evidence>
<evidence type="ECO:0000256" key="1">
    <source>
        <dbReference type="SAM" id="MobiDB-lite"/>
    </source>
</evidence>
<accession>A0A392SKL7</accession>
<name>A0A392SKL7_9FABA</name>
<keyword evidence="3" id="KW-1185">Reference proteome</keyword>
<dbReference type="EMBL" id="LXQA010394158">
    <property type="protein sequence ID" value="MCI48982.1"/>
    <property type="molecule type" value="Genomic_DNA"/>
</dbReference>
<dbReference type="AlphaFoldDB" id="A0A392SKL7"/>
<feature type="non-terminal residue" evidence="2">
    <location>
        <position position="33"/>
    </location>
</feature>
<proteinExistence type="predicted"/>
<sequence length="33" mass="3300">MSKAAGGASGFFAPGEDAQTQQGMLLVNSTQAK</sequence>
<feature type="compositionally biased region" description="Low complexity" evidence="1">
    <location>
        <begin position="1"/>
        <end position="15"/>
    </location>
</feature>
<protein>
    <submittedName>
        <fullName evidence="2">Uncharacterized protein</fullName>
    </submittedName>
</protein>
<organism evidence="2 3">
    <name type="scientific">Trifolium medium</name>
    <dbReference type="NCBI Taxonomy" id="97028"/>
    <lineage>
        <taxon>Eukaryota</taxon>
        <taxon>Viridiplantae</taxon>
        <taxon>Streptophyta</taxon>
        <taxon>Embryophyta</taxon>
        <taxon>Tracheophyta</taxon>
        <taxon>Spermatophyta</taxon>
        <taxon>Magnoliopsida</taxon>
        <taxon>eudicotyledons</taxon>
        <taxon>Gunneridae</taxon>
        <taxon>Pentapetalae</taxon>
        <taxon>rosids</taxon>
        <taxon>fabids</taxon>
        <taxon>Fabales</taxon>
        <taxon>Fabaceae</taxon>
        <taxon>Papilionoideae</taxon>
        <taxon>50 kb inversion clade</taxon>
        <taxon>NPAAA clade</taxon>
        <taxon>Hologalegina</taxon>
        <taxon>IRL clade</taxon>
        <taxon>Trifolieae</taxon>
        <taxon>Trifolium</taxon>
    </lineage>
</organism>
<evidence type="ECO:0000313" key="2">
    <source>
        <dbReference type="EMBL" id="MCI48982.1"/>
    </source>
</evidence>
<feature type="compositionally biased region" description="Polar residues" evidence="1">
    <location>
        <begin position="18"/>
        <end position="33"/>
    </location>
</feature>
<dbReference type="Proteomes" id="UP000265520">
    <property type="component" value="Unassembled WGS sequence"/>
</dbReference>
<feature type="region of interest" description="Disordered" evidence="1">
    <location>
        <begin position="1"/>
        <end position="33"/>
    </location>
</feature>
<reference evidence="2 3" key="1">
    <citation type="journal article" date="2018" name="Front. Plant Sci.">
        <title>Red Clover (Trifolium pratense) and Zigzag Clover (T. medium) - A Picture of Genomic Similarities and Differences.</title>
        <authorList>
            <person name="Dluhosova J."/>
            <person name="Istvanek J."/>
            <person name="Nedelnik J."/>
            <person name="Repkova J."/>
        </authorList>
    </citation>
    <scope>NUCLEOTIDE SEQUENCE [LARGE SCALE GENOMIC DNA]</scope>
    <source>
        <strain evidence="3">cv. 10/8</strain>
        <tissue evidence="2">Leaf</tissue>
    </source>
</reference>